<reference evidence="1 2" key="1">
    <citation type="submission" date="2013-09" db="EMBL/GenBank/DDBJ databases">
        <title>Corchorus capsularis genome sequencing.</title>
        <authorList>
            <person name="Alam M."/>
            <person name="Haque M.S."/>
            <person name="Islam M.S."/>
            <person name="Emdad E.M."/>
            <person name="Islam M.M."/>
            <person name="Ahmed B."/>
            <person name="Halim A."/>
            <person name="Hossen Q.M.M."/>
            <person name="Hossain M.Z."/>
            <person name="Ahmed R."/>
            <person name="Khan M.M."/>
            <person name="Islam R."/>
            <person name="Rashid M.M."/>
            <person name="Khan S.A."/>
            <person name="Rahman M.S."/>
            <person name="Alam M."/>
        </authorList>
    </citation>
    <scope>NUCLEOTIDE SEQUENCE [LARGE SCALE GENOMIC DNA]</scope>
    <source>
        <strain evidence="2">cv. CVL-1</strain>
        <tissue evidence="1">Whole seedling</tissue>
    </source>
</reference>
<dbReference type="EMBL" id="AWWV01010315">
    <property type="protein sequence ID" value="OMO80279.1"/>
    <property type="molecule type" value="Genomic_DNA"/>
</dbReference>
<comment type="caution">
    <text evidence="1">The sequence shown here is derived from an EMBL/GenBank/DDBJ whole genome shotgun (WGS) entry which is preliminary data.</text>
</comment>
<sequence>MEEIKKLAAIAIDLNVRLHALRLNF</sequence>
<organism evidence="1 2">
    <name type="scientific">Corchorus capsularis</name>
    <name type="common">Jute</name>
    <dbReference type="NCBI Taxonomy" id="210143"/>
    <lineage>
        <taxon>Eukaryota</taxon>
        <taxon>Viridiplantae</taxon>
        <taxon>Streptophyta</taxon>
        <taxon>Embryophyta</taxon>
        <taxon>Tracheophyta</taxon>
        <taxon>Spermatophyta</taxon>
        <taxon>Magnoliopsida</taxon>
        <taxon>eudicotyledons</taxon>
        <taxon>Gunneridae</taxon>
        <taxon>Pentapetalae</taxon>
        <taxon>rosids</taxon>
        <taxon>malvids</taxon>
        <taxon>Malvales</taxon>
        <taxon>Malvaceae</taxon>
        <taxon>Grewioideae</taxon>
        <taxon>Apeibeae</taxon>
        <taxon>Corchorus</taxon>
    </lineage>
</organism>
<proteinExistence type="predicted"/>
<evidence type="ECO:0000313" key="1">
    <source>
        <dbReference type="EMBL" id="OMO80279.1"/>
    </source>
</evidence>
<evidence type="ECO:0000313" key="2">
    <source>
        <dbReference type="Proteomes" id="UP000188268"/>
    </source>
</evidence>
<accession>A0A1R3ICH2</accession>
<dbReference type="Proteomes" id="UP000188268">
    <property type="component" value="Unassembled WGS sequence"/>
</dbReference>
<keyword evidence="2" id="KW-1185">Reference proteome</keyword>
<gene>
    <name evidence="1" type="ORF">CCACVL1_13064</name>
</gene>
<dbReference type="Gramene" id="OMO80279">
    <property type="protein sequence ID" value="OMO80279"/>
    <property type="gene ID" value="CCACVL1_13064"/>
</dbReference>
<protein>
    <submittedName>
        <fullName evidence="1">Uncharacterized protein</fullName>
    </submittedName>
</protein>
<dbReference type="AlphaFoldDB" id="A0A1R3ICH2"/>
<name>A0A1R3ICH2_COCAP</name>